<dbReference type="NCBIfam" id="NF045973">
    <property type="entry name" value="conju_CD1115"/>
    <property type="match status" value="1"/>
</dbReference>
<evidence type="ECO:0000256" key="3">
    <source>
        <dbReference type="ARBA" id="ARBA00022475"/>
    </source>
</evidence>
<feature type="transmembrane region" description="Helical" evidence="7">
    <location>
        <begin position="7"/>
        <end position="26"/>
    </location>
</feature>
<dbReference type="Pfam" id="PF02534">
    <property type="entry name" value="T4SS-DNA_transf"/>
    <property type="match status" value="1"/>
</dbReference>
<dbReference type="InterPro" id="IPR051539">
    <property type="entry name" value="T4SS-coupling_protein"/>
</dbReference>
<sequence>MNRTRRFGPTAAILTLIGALVVFWVADRITEHVRAHLAAGQPAATMLDGLAEAIGGDPLRLSTQRVDLIAGAVAAGLLLLIVLYNVSGRKNTRPGEEQGSAAWAGPRDIAPLSAKDPGHRIQLTATEALSIDTRATGRNLNVCVLGASGTGKTRGYVMPNLETVAMSKAITDPKGEIYRRSASKLAKAGYQVRVFNLVDPARSGHFNALAYFDDTQPEASIAQLTECIITNTSAEKAGGDGFWERAERALLNALIAYVWATTAETGGGEPSLVDVVDLHKLMAASEGKDAEKFHSEVDDRFEVARQLVDAWRSEPSGDENETVMKVLEFACRQYRVFEQGAGETKKSIIISLGVRLAPLDMSDVRRIIADDDLAIDQIGYEPTALFLCIPDTHQTFKFLAAMFWQSLFEKNIYLADHEDGGELPVPLHCFLDEFANIGKIPGFPIVMSTIRSRGISASVIVQSYKQGQALWRDDWPTIVANCDSILYLGGRDLDTLKWLSSLIGEETVTTEDVSRTYGTTGSWTRAQRTVKRALMTPDEIGVMPNDLAILLVRGLRPFKSPKVRAA</sequence>
<keyword evidence="3" id="KW-1003">Cell membrane</keyword>
<evidence type="ECO:0000256" key="6">
    <source>
        <dbReference type="ARBA" id="ARBA00023136"/>
    </source>
</evidence>
<keyword evidence="5 7" id="KW-1133">Transmembrane helix</keyword>
<accession>A0A5K7U780</accession>
<dbReference type="GeneID" id="85154881"/>
<keyword evidence="8" id="KW-0614">Plasmid</keyword>
<dbReference type="InterPro" id="IPR027417">
    <property type="entry name" value="P-loop_NTPase"/>
</dbReference>
<dbReference type="RefSeq" id="WP_176453829.1">
    <property type="nucleotide sequence ID" value="NZ_AP026713.1"/>
</dbReference>
<evidence type="ECO:0000256" key="5">
    <source>
        <dbReference type="ARBA" id="ARBA00022989"/>
    </source>
</evidence>
<keyword evidence="4 7" id="KW-0812">Transmembrane</keyword>
<dbReference type="Gene3D" id="3.40.50.300">
    <property type="entry name" value="P-loop containing nucleotide triphosphate hydrolases"/>
    <property type="match status" value="1"/>
</dbReference>
<evidence type="ECO:0000313" key="8">
    <source>
        <dbReference type="EMBL" id="BBJ25225.1"/>
    </source>
</evidence>
<feature type="transmembrane region" description="Helical" evidence="7">
    <location>
        <begin position="68"/>
        <end position="86"/>
    </location>
</feature>
<geneLocation type="plasmid" evidence="8">
    <name>pTZC1</name>
</geneLocation>
<gene>
    <name evidence="8" type="primary">virD4</name>
    <name evidence="8" type="synonym">TraG</name>
</gene>
<keyword evidence="6 7" id="KW-0472">Membrane</keyword>
<dbReference type="PANTHER" id="PTHR37937:SF1">
    <property type="entry name" value="CONJUGATIVE TRANSFER: DNA TRANSPORT"/>
    <property type="match status" value="1"/>
</dbReference>
<dbReference type="InterPro" id="IPR003688">
    <property type="entry name" value="TraG/VirD4"/>
</dbReference>
<name>A0A5K7U780_CUTAC</name>
<comment type="similarity">
    <text evidence="2">Belongs to the VirD4/TraG family.</text>
</comment>
<reference evidence="8" key="1">
    <citation type="submission" date="2019-03" db="EMBL/GenBank/DDBJ databases">
        <title>Identification of a transferable multidrug resistance plasmid carrying novel macrolide-clindamycin resistance gene erm(50) in Cutibacterium acnes.</title>
        <authorList>
            <person name="Aoki S."/>
            <person name="Nakase K."/>
            <person name="Nakaminami H."/>
            <person name="Wajima T."/>
            <person name="Hayashi N."/>
            <person name="Noguchi N."/>
        </authorList>
    </citation>
    <scope>NUCLEOTIDE SEQUENCE</scope>
    <source>
        <strain evidence="8">TP-CU389</strain>
        <plasmid evidence="8">pTZC1</plasmid>
    </source>
</reference>
<dbReference type="GO" id="GO:0005886">
    <property type="term" value="C:plasma membrane"/>
    <property type="evidence" value="ECO:0007669"/>
    <property type="project" value="UniProtKB-SubCell"/>
</dbReference>
<dbReference type="PANTHER" id="PTHR37937">
    <property type="entry name" value="CONJUGATIVE TRANSFER: DNA TRANSPORT"/>
    <property type="match status" value="1"/>
</dbReference>
<evidence type="ECO:0000256" key="4">
    <source>
        <dbReference type="ARBA" id="ARBA00022692"/>
    </source>
</evidence>
<dbReference type="EMBL" id="LC473083">
    <property type="protein sequence ID" value="BBJ25225.1"/>
    <property type="molecule type" value="Genomic_DNA"/>
</dbReference>
<evidence type="ECO:0000256" key="7">
    <source>
        <dbReference type="SAM" id="Phobius"/>
    </source>
</evidence>
<dbReference type="CDD" id="cd01127">
    <property type="entry name" value="TrwB_TraG_TraD_VirD4"/>
    <property type="match status" value="1"/>
</dbReference>
<proteinExistence type="inferred from homology"/>
<protein>
    <submittedName>
        <fullName evidence="8">Coupling protein of type IV secretion system</fullName>
    </submittedName>
</protein>
<evidence type="ECO:0000256" key="2">
    <source>
        <dbReference type="ARBA" id="ARBA00008806"/>
    </source>
</evidence>
<organism evidence="8">
    <name type="scientific">Cutibacterium acnes</name>
    <name type="common">Propionibacterium acnes</name>
    <dbReference type="NCBI Taxonomy" id="1747"/>
    <lineage>
        <taxon>Bacteria</taxon>
        <taxon>Bacillati</taxon>
        <taxon>Actinomycetota</taxon>
        <taxon>Actinomycetes</taxon>
        <taxon>Propionibacteriales</taxon>
        <taxon>Propionibacteriaceae</taxon>
        <taxon>Cutibacterium</taxon>
    </lineage>
</organism>
<evidence type="ECO:0000256" key="1">
    <source>
        <dbReference type="ARBA" id="ARBA00004651"/>
    </source>
</evidence>
<comment type="subcellular location">
    <subcellularLocation>
        <location evidence="1">Cell membrane</location>
        <topology evidence="1">Multi-pass membrane protein</topology>
    </subcellularLocation>
</comment>
<dbReference type="AlphaFoldDB" id="A0A5K7U780"/>
<dbReference type="SUPFAM" id="SSF52540">
    <property type="entry name" value="P-loop containing nucleoside triphosphate hydrolases"/>
    <property type="match status" value="1"/>
</dbReference>